<reference evidence="1" key="1">
    <citation type="submission" date="2018-04" db="EMBL/GenBank/DDBJ databases">
        <title>Draft genome sequence of the Candidatus Spirobacillus cienkowskii, a pathogen of freshwater Daphnia species, reconstructed from hemolymph metagenomic reads.</title>
        <authorList>
            <person name="Bresciani L."/>
            <person name="Lemos L.N."/>
            <person name="Wale N."/>
            <person name="Lin J.Y."/>
            <person name="Fernandes G.R."/>
            <person name="Duffy M.A."/>
            <person name="Rodrigues J.M."/>
        </authorList>
    </citation>
    <scope>NUCLEOTIDE SEQUENCE [LARGE SCALE GENOMIC DNA]</scope>
    <source>
        <strain evidence="1">Binning01</strain>
    </source>
</reference>
<name>A0A369KS05_9BACT</name>
<comment type="caution">
    <text evidence="1">The sequence shown here is derived from an EMBL/GenBank/DDBJ whole genome shotgun (WGS) entry which is preliminary data.</text>
</comment>
<protein>
    <submittedName>
        <fullName evidence="1">Uncharacterized protein</fullName>
    </submittedName>
</protein>
<sequence>MSAEVFPSYCRLATNFSFTTEETESVNLQNFSLDYSNVHFIINVNGVYEKIKRFNRSESGIFFETDSLIITPDITKPTSNILIKNKTRNTISYSITVVPWQDIYENEVKEIKEKIDKVSLNLSKIFPLLEFTPSDSVTTFNHNLDFSVSNITVKIFDFSEKPIIKNPVFGKFVGGIFQYENIFISHNNLNPKNAIDIKFNSSLKPSYCITKLEGRSLILELLDSQNKNFNYSNRKLEQGKKDSIKHNINADITILPVHIKTEYTVNGKLTFIPANKKRVLRFNKIGTTSVLNLINQDLLADNGNIVLYVKSDKNEIEIDNNINLLENNFNSVGYSIDINEVFIGLTLYIELAQFETK</sequence>
<dbReference type="Proteomes" id="UP000253934">
    <property type="component" value="Unassembled WGS sequence"/>
</dbReference>
<proteinExistence type="predicted"/>
<dbReference type="AlphaFoldDB" id="A0A369KS05"/>
<gene>
    <name evidence="1" type="ORF">DCC88_00400</name>
</gene>
<keyword evidence="2" id="KW-1185">Reference proteome</keyword>
<evidence type="ECO:0000313" key="1">
    <source>
        <dbReference type="EMBL" id="RDB37421.1"/>
    </source>
</evidence>
<dbReference type="EMBL" id="QOVW01000001">
    <property type="protein sequence ID" value="RDB37421.1"/>
    <property type="molecule type" value="Genomic_DNA"/>
</dbReference>
<evidence type="ECO:0000313" key="2">
    <source>
        <dbReference type="Proteomes" id="UP000253934"/>
    </source>
</evidence>
<organism evidence="1 2">
    <name type="scientific">Spirobacillus cienkowskii</name>
    <dbReference type="NCBI Taxonomy" id="495820"/>
    <lineage>
        <taxon>Bacteria</taxon>
        <taxon>Pseudomonadati</taxon>
        <taxon>Bdellovibrionota</taxon>
        <taxon>Oligoflexia</taxon>
        <taxon>Silvanigrellales</taxon>
        <taxon>Spirobacillus</taxon>
    </lineage>
</organism>
<accession>A0A369KS05</accession>